<accession>A0A420AGC0</accession>
<dbReference type="EMBL" id="RAPY01000007">
    <property type="protein sequence ID" value="RKE43402.1"/>
    <property type="molecule type" value="Genomic_DNA"/>
</dbReference>
<dbReference type="RefSeq" id="WP_120261775.1">
    <property type="nucleotide sequence ID" value="NZ_RAPY01000007.1"/>
</dbReference>
<reference evidence="2 3" key="1">
    <citation type="submission" date="2018-09" db="EMBL/GenBank/DDBJ databases">
        <title>Genomic Encyclopedia of Type Strains, Phase III (KMG-III): the genomes of soil and plant-associated and newly described type strains.</title>
        <authorList>
            <person name="Whitman W."/>
        </authorList>
    </citation>
    <scope>NUCLEOTIDE SEQUENCE [LARGE SCALE GENOMIC DNA]</scope>
    <source>
        <strain evidence="2 3">CECT 7938</strain>
    </source>
</reference>
<keyword evidence="1" id="KW-0732">Signal</keyword>
<comment type="caution">
    <text evidence="2">The sequence shown here is derived from an EMBL/GenBank/DDBJ whole genome shotgun (WGS) entry which is preliminary data.</text>
</comment>
<feature type="chain" id="PRO_5019139108" evidence="1">
    <location>
        <begin position="24"/>
        <end position="150"/>
    </location>
</feature>
<proteinExistence type="predicted"/>
<dbReference type="OrthoDB" id="7059836at2"/>
<dbReference type="Proteomes" id="UP000286246">
    <property type="component" value="Unassembled WGS sequence"/>
</dbReference>
<organism evidence="2 3">
    <name type="scientific">Sphingobacterium detergens</name>
    <dbReference type="NCBI Taxonomy" id="1145106"/>
    <lineage>
        <taxon>Bacteria</taxon>
        <taxon>Pseudomonadati</taxon>
        <taxon>Bacteroidota</taxon>
        <taxon>Sphingobacteriia</taxon>
        <taxon>Sphingobacteriales</taxon>
        <taxon>Sphingobacteriaceae</taxon>
        <taxon>Sphingobacterium</taxon>
    </lineage>
</organism>
<keyword evidence="3" id="KW-1185">Reference proteome</keyword>
<sequence length="150" mass="17165">MKKQILFVLLISFLAFISCQSNTSTKAKSDQIPEKPAVEQIETSAKIGEMAGCSTEEAMKLILALKEVEESKRNLDSLTDHKANISFMIDSLKQDGRELYSLTAGYNSEERFEPYYHFYLNKSDCKNIQILDIVSGEYLPLEAWRKQNRN</sequence>
<protein>
    <submittedName>
        <fullName evidence="2">Uncharacterized protein</fullName>
    </submittedName>
</protein>
<feature type="signal peptide" evidence="1">
    <location>
        <begin position="1"/>
        <end position="23"/>
    </location>
</feature>
<evidence type="ECO:0000313" key="3">
    <source>
        <dbReference type="Proteomes" id="UP000286246"/>
    </source>
</evidence>
<dbReference type="AlphaFoldDB" id="A0A420AGC0"/>
<dbReference type="PROSITE" id="PS51257">
    <property type="entry name" value="PROKAR_LIPOPROTEIN"/>
    <property type="match status" value="1"/>
</dbReference>
<evidence type="ECO:0000256" key="1">
    <source>
        <dbReference type="SAM" id="SignalP"/>
    </source>
</evidence>
<evidence type="ECO:0000313" key="2">
    <source>
        <dbReference type="EMBL" id="RKE43402.1"/>
    </source>
</evidence>
<name>A0A420AGC0_SPHD1</name>
<gene>
    <name evidence="2" type="ORF">DFQ12_5186</name>
</gene>